<name>A0ABU6QXV7_9FABA</name>
<gene>
    <name evidence="1" type="ORF">PIB30_094382</name>
</gene>
<proteinExistence type="predicted"/>
<reference evidence="1 2" key="1">
    <citation type="journal article" date="2023" name="Plants (Basel)">
        <title>Bridging the Gap: Combining Genomics and Transcriptomics Approaches to Understand Stylosanthes scabra, an Orphan Legume from the Brazilian Caatinga.</title>
        <authorList>
            <person name="Ferreira-Neto J.R.C."/>
            <person name="da Silva M.D."/>
            <person name="Binneck E."/>
            <person name="de Melo N.F."/>
            <person name="da Silva R.H."/>
            <person name="de Melo A.L.T.M."/>
            <person name="Pandolfi V."/>
            <person name="Bustamante F.O."/>
            <person name="Brasileiro-Vidal A.C."/>
            <person name="Benko-Iseppon A.M."/>
        </authorList>
    </citation>
    <scope>NUCLEOTIDE SEQUENCE [LARGE SCALE GENOMIC DNA]</scope>
    <source>
        <tissue evidence="1">Leaves</tissue>
    </source>
</reference>
<sequence>SVAESLDHIQTNHYSQYYPWFQQEISTESRKKNCDSRPFTLDLVIGAFTSLFSNKSRRELKRLSSSLLCESKCEAKEVRKGES</sequence>
<evidence type="ECO:0000313" key="2">
    <source>
        <dbReference type="Proteomes" id="UP001341840"/>
    </source>
</evidence>
<feature type="non-terminal residue" evidence="1">
    <location>
        <position position="1"/>
    </location>
</feature>
<comment type="caution">
    <text evidence="1">The sequence shown here is derived from an EMBL/GenBank/DDBJ whole genome shotgun (WGS) entry which is preliminary data.</text>
</comment>
<keyword evidence="2" id="KW-1185">Reference proteome</keyword>
<protein>
    <submittedName>
        <fullName evidence="1">Uncharacterized protein</fullName>
    </submittedName>
</protein>
<dbReference type="Proteomes" id="UP001341840">
    <property type="component" value="Unassembled WGS sequence"/>
</dbReference>
<evidence type="ECO:0000313" key="1">
    <source>
        <dbReference type="EMBL" id="MED6115819.1"/>
    </source>
</evidence>
<organism evidence="1 2">
    <name type="scientific">Stylosanthes scabra</name>
    <dbReference type="NCBI Taxonomy" id="79078"/>
    <lineage>
        <taxon>Eukaryota</taxon>
        <taxon>Viridiplantae</taxon>
        <taxon>Streptophyta</taxon>
        <taxon>Embryophyta</taxon>
        <taxon>Tracheophyta</taxon>
        <taxon>Spermatophyta</taxon>
        <taxon>Magnoliopsida</taxon>
        <taxon>eudicotyledons</taxon>
        <taxon>Gunneridae</taxon>
        <taxon>Pentapetalae</taxon>
        <taxon>rosids</taxon>
        <taxon>fabids</taxon>
        <taxon>Fabales</taxon>
        <taxon>Fabaceae</taxon>
        <taxon>Papilionoideae</taxon>
        <taxon>50 kb inversion clade</taxon>
        <taxon>dalbergioids sensu lato</taxon>
        <taxon>Dalbergieae</taxon>
        <taxon>Pterocarpus clade</taxon>
        <taxon>Stylosanthes</taxon>
    </lineage>
</organism>
<accession>A0ABU6QXV7</accession>
<dbReference type="EMBL" id="JASCZI010002081">
    <property type="protein sequence ID" value="MED6115819.1"/>
    <property type="molecule type" value="Genomic_DNA"/>
</dbReference>